<dbReference type="GO" id="GO:0003677">
    <property type="term" value="F:DNA binding"/>
    <property type="evidence" value="ECO:0007669"/>
    <property type="project" value="UniProtKB-KW"/>
</dbReference>
<dbReference type="PANTHER" id="PTHR30146">
    <property type="entry name" value="LACI-RELATED TRANSCRIPTIONAL REPRESSOR"/>
    <property type="match status" value="1"/>
</dbReference>
<dbReference type="InterPro" id="IPR001761">
    <property type="entry name" value="Peripla_BP/Lac1_sug-bd_dom"/>
</dbReference>
<reference evidence="6" key="1">
    <citation type="journal article" date="2019" name="Int. J. Syst. Evol. Microbiol.">
        <title>The Global Catalogue of Microorganisms (GCM) 10K type strain sequencing project: providing services to taxonomists for standard genome sequencing and annotation.</title>
        <authorList>
            <consortium name="The Broad Institute Genomics Platform"/>
            <consortium name="The Broad Institute Genome Sequencing Center for Infectious Disease"/>
            <person name="Wu L."/>
            <person name="Ma J."/>
        </authorList>
    </citation>
    <scope>NUCLEOTIDE SEQUENCE [LARGE SCALE GENOMIC DNA]</scope>
    <source>
        <strain evidence="6">JCM 18050</strain>
    </source>
</reference>
<evidence type="ECO:0000259" key="4">
    <source>
        <dbReference type="PROSITE" id="PS50932"/>
    </source>
</evidence>
<gene>
    <name evidence="5" type="ORF">GCM10023211_01520</name>
</gene>
<dbReference type="SUPFAM" id="SSF47413">
    <property type="entry name" value="lambda repressor-like DNA-binding domains"/>
    <property type="match status" value="1"/>
</dbReference>
<dbReference type="SMART" id="SM00354">
    <property type="entry name" value="HTH_LACI"/>
    <property type="match status" value="1"/>
</dbReference>
<keyword evidence="2 5" id="KW-0238">DNA-binding</keyword>
<evidence type="ECO:0000313" key="6">
    <source>
        <dbReference type="Proteomes" id="UP001500171"/>
    </source>
</evidence>
<dbReference type="InterPro" id="IPR010982">
    <property type="entry name" value="Lambda_DNA-bd_dom_sf"/>
</dbReference>
<comment type="caution">
    <text evidence="5">The sequence shown here is derived from an EMBL/GenBank/DDBJ whole genome shotgun (WGS) entry which is preliminary data.</text>
</comment>
<dbReference type="Pfam" id="PF00356">
    <property type="entry name" value="LacI"/>
    <property type="match status" value="1"/>
</dbReference>
<dbReference type="InterPro" id="IPR028082">
    <property type="entry name" value="Peripla_BP_I"/>
</dbReference>
<dbReference type="RefSeq" id="WP_345487720.1">
    <property type="nucleotide sequence ID" value="NZ_BAABHY010000001.1"/>
</dbReference>
<dbReference type="PROSITE" id="PS50932">
    <property type="entry name" value="HTH_LACI_2"/>
    <property type="match status" value="1"/>
</dbReference>
<dbReference type="CDD" id="cd01392">
    <property type="entry name" value="HTH_LacI"/>
    <property type="match status" value="1"/>
</dbReference>
<keyword evidence="1" id="KW-0805">Transcription regulation</keyword>
<keyword evidence="6" id="KW-1185">Reference proteome</keyword>
<accession>A0ABP9MYK1</accession>
<evidence type="ECO:0000256" key="3">
    <source>
        <dbReference type="ARBA" id="ARBA00023163"/>
    </source>
</evidence>
<evidence type="ECO:0000256" key="1">
    <source>
        <dbReference type="ARBA" id="ARBA00023015"/>
    </source>
</evidence>
<keyword evidence="3" id="KW-0804">Transcription</keyword>
<dbReference type="Proteomes" id="UP001500171">
    <property type="component" value="Unassembled WGS sequence"/>
</dbReference>
<dbReference type="Gene3D" id="1.10.260.40">
    <property type="entry name" value="lambda repressor-like DNA-binding domains"/>
    <property type="match status" value="1"/>
</dbReference>
<dbReference type="Pfam" id="PF00532">
    <property type="entry name" value="Peripla_BP_1"/>
    <property type="match status" value="1"/>
</dbReference>
<dbReference type="PANTHER" id="PTHR30146:SF109">
    <property type="entry name" value="HTH-TYPE TRANSCRIPTIONAL REGULATOR GALS"/>
    <property type="match status" value="1"/>
</dbReference>
<evidence type="ECO:0000256" key="2">
    <source>
        <dbReference type="ARBA" id="ARBA00023125"/>
    </source>
</evidence>
<dbReference type="InterPro" id="IPR000843">
    <property type="entry name" value="HTH_LacI"/>
</dbReference>
<dbReference type="SUPFAM" id="SSF53822">
    <property type="entry name" value="Periplasmic binding protein-like I"/>
    <property type="match status" value="1"/>
</dbReference>
<name>A0ABP9MYK1_9GAMM</name>
<evidence type="ECO:0000313" key="5">
    <source>
        <dbReference type="EMBL" id="GAA5104229.1"/>
    </source>
</evidence>
<sequence length="337" mass="38073">MSLKKIAQTLGISVTTASRALNDHDDVAKDTKQKVFKAAKAMGYRPNASARSLKMGKSYVIGLVYPFHVDVLNDICFTQMIDSLNKELNQLGFDLLLIPDENKDEIPVFHRLLSSQRVDALLIAHTFMDDARLRYLVKHQFPFIALGRSNLSAEFAWFDFDNQQGIRMAIDYLVQQGHQKIAYIGGNQPLTFIHLRRTGYVLGMQSAQLAFNDEDCQMTEMNRRGGYQACQVLLTRHASQIPTAIITDCNMIADGVAMALEQYMQRNPKRTKPVLITYDGLPLDTLSNYPYSTITQSTRNLVGKQIANMLVQLLAGEEIKNLQVLWQPVLKIHSPNH</sequence>
<feature type="domain" description="HTH lacI-type" evidence="4">
    <location>
        <begin position="1"/>
        <end position="55"/>
    </location>
</feature>
<protein>
    <submittedName>
        <fullName evidence="5">LacI family DNA-binding transcriptional regulator</fullName>
    </submittedName>
</protein>
<dbReference type="Gene3D" id="3.40.50.2300">
    <property type="match status" value="2"/>
</dbReference>
<proteinExistence type="predicted"/>
<dbReference type="EMBL" id="BAABHY010000001">
    <property type="protein sequence ID" value="GAA5104229.1"/>
    <property type="molecule type" value="Genomic_DNA"/>
</dbReference>
<organism evidence="5 6">
    <name type="scientific">Orbus sasakiae</name>
    <dbReference type="NCBI Taxonomy" id="1078475"/>
    <lineage>
        <taxon>Bacteria</taxon>
        <taxon>Pseudomonadati</taxon>
        <taxon>Pseudomonadota</taxon>
        <taxon>Gammaproteobacteria</taxon>
        <taxon>Orbales</taxon>
        <taxon>Orbaceae</taxon>
        <taxon>Orbus</taxon>
    </lineage>
</organism>